<evidence type="ECO:0000256" key="3">
    <source>
        <dbReference type="ARBA" id="ARBA00022475"/>
    </source>
</evidence>
<feature type="transmembrane region" description="Helical" evidence="8">
    <location>
        <begin position="330"/>
        <end position="350"/>
    </location>
</feature>
<feature type="transmembrane region" description="Helical" evidence="8">
    <location>
        <begin position="398"/>
        <end position="421"/>
    </location>
</feature>
<evidence type="ECO:0000313" key="11">
    <source>
        <dbReference type="Proteomes" id="UP000595278"/>
    </source>
</evidence>
<feature type="transmembrane region" description="Helical" evidence="8">
    <location>
        <begin position="84"/>
        <end position="113"/>
    </location>
</feature>
<dbReference type="InterPro" id="IPR004841">
    <property type="entry name" value="AA-permease/SLC12A_dom"/>
</dbReference>
<dbReference type="GO" id="GO:0006865">
    <property type="term" value="P:amino acid transport"/>
    <property type="evidence" value="ECO:0007669"/>
    <property type="project" value="UniProtKB-KW"/>
</dbReference>
<keyword evidence="5" id="KW-0029">Amino-acid transport</keyword>
<dbReference type="Gene3D" id="1.20.1740.10">
    <property type="entry name" value="Amino acid/polyamine transporter I"/>
    <property type="match status" value="1"/>
</dbReference>
<protein>
    <submittedName>
        <fullName evidence="10">Amino acid permease</fullName>
    </submittedName>
</protein>
<dbReference type="InterPro" id="IPR004840">
    <property type="entry name" value="Amino_acid_permease_CS"/>
</dbReference>
<dbReference type="EMBL" id="CP067393">
    <property type="protein sequence ID" value="QQP86184.1"/>
    <property type="molecule type" value="Genomic_DNA"/>
</dbReference>
<name>A0A974NGQ9_9GAMM</name>
<sequence>MSNQSTQLARGLTARHILFIALGSAIGTGLFYGSAKAIQMAGPAVLLAYFIGGAAVFIMMRALGEMAVRDPVSGSFSHYATKYLGPMAGFITGWTYTFEMIVVCIADVTAFGIYMKLWFPHVDQWIWALAIILVIGGINLFHVKAFGEMEFWLCLIKVLAIIAMIVGGGILLLVGTNFGYPIGVSNLWEHGGFMPNGLEGVIASLAIVMFAFGGVEVIGVTSSEADNPEKSIPKAINAVPFRILFFYVFTLFILMSLFPWNEIGLSGSPFVTIFEKLGIPYAPHILNVVVIVAAVSAINSDIFGAGRVMYGMAQNKQAPSAFLRINKHGVPWVTAIVLSITLGIGVYLNYLIPKSVFVLIASIATFATVWVWLMILCSHLMMRRKMTKQEVAELKFPIPFWPIAPILTTLFMVFVVVLLGFFKETRVALYVGIIWVVLLVIAYYLFVKSKHVSAIKS</sequence>
<evidence type="ECO:0000256" key="6">
    <source>
        <dbReference type="ARBA" id="ARBA00022989"/>
    </source>
</evidence>
<evidence type="ECO:0000256" key="1">
    <source>
        <dbReference type="ARBA" id="ARBA00004651"/>
    </source>
</evidence>
<feature type="transmembrane region" description="Helical" evidence="8">
    <location>
        <begin position="285"/>
        <end position="310"/>
    </location>
</feature>
<dbReference type="PANTHER" id="PTHR43495">
    <property type="entry name" value="GABA PERMEASE"/>
    <property type="match status" value="1"/>
</dbReference>
<feature type="transmembrane region" description="Helical" evidence="8">
    <location>
        <begin position="44"/>
        <end position="63"/>
    </location>
</feature>
<evidence type="ECO:0000256" key="8">
    <source>
        <dbReference type="SAM" id="Phobius"/>
    </source>
</evidence>
<organism evidence="10 11">
    <name type="scientific">Entomomonas asaccharolytica</name>
    <dbReference type="NCBI Taxonomy" id="2785331"/>
    <lineage>
        <taxon>Bacteria</taxon>
        <taxon>Pseudomonadati</taxon>
        <taxon>Pseudomonadota</taxon>
        <taxon>Gammaproteobacteria</taxon>
        <taxon>Pseudomonadales</taxon>
        <taxon>Pseudomonadaceae</taxon>
        <taxon>Entomomonas</taxon>
    </lineage>
</organism>
<keyword evidence="3" id="KW-1003">Cell membrane</keyword>
<keyword evidence="4 8" id="KW-0812">Transmembrane</keyword>
<feature type="transmembrane region" description="Helical" evidence="8">
    <location>
        <begin position="427"/>
        <end position="447"/>
    </location>
</feature>
<dbReference type="PIRSF" id="PIRSF006060">
    <property type="entry name" value="AA_transporter"/>
    <property type="match status" value="1"/>
</dbReference>
<evidence type="ECO:0000256" key="4">
    <source>
        <dbReference type="ARBA" id="ARBA00022692"/>
    </source>
</evidence>
<evidence type="ECO:0000313" key="10">
    <source>
        <dbReference type="EMBL" id="QQP86184.1"/>
    </source>
</evidence>
<feature type="transmembrane region" description="Helical" evidence="8">
    <location>
        <begin position="200"/>
        <end position="220"/>
    </location>
</feature>
<evidence type="ECO:0000256" key="7">
    <source>
        <dbReference type="ARBA" id="ARBA00023136"/>
    </source>
</evidence>
<feature type="transmembrane region" description="Helical" evidence="8">
    <location>
        <begin position="356"/>
        <end position="377"/>
    </location>
</feature>
<comment type="subcellular location">
    <subcellularLocation>
        <location evidence="1">Cell membrane</location>
        <topology evidence="1">Multi-pass membrane protein</topology>
    </subcellularLocation>
</comment>
<dbReference type="Proteomes" id="UP000595278">
    <property type="component" value="Chromosome"/>
</dbReference>
<reference evidence="10 11" key="1">
    <citation type="submission" date="2021-01" db="EMBL/GenBank/DDBJ databases">
        <title>Entomomonas sp. F2A isolated from a house cricket (Acheta domesticus).</title>
        <authorList>
            <person name="Spergser J."/>
            <person name="Busse H.-J."/>
        </authorList>
    </citation>
    <scope>NUCLEOTIDE SEQUENCE [LARGE SCALE GENOMIC DNA]</scope>
    <source>
        <strain evidence="10 11">F2A</strain>
    </source>
</reference>
<gene>
    <name evidence="10" type="ORF">JHT90_02755</name>
</gene>
<dbReference type="PANTHER" id="PTHR43495:SF2">
    <property type="entry name" value="D-SERINE_D-ALANINE_GLYCINE TRANSPORTER"/>
    <property type="match status" value="1"/>
</dbReference>
<dbReference type="GO" id="GO:0005886">
    <property type="term" value="C:plasma membrane"/>
    <property type="evidence" value="ECO:0007669"/>
    <property type="project" value="UniProtKB-SubCell"/>
</dbReference>
<keyword evidence="2" id="KW-0813">Transport</keyword>
<dbReference type="PROSITE" id="PS00218">
    <property type="entry name" value="AMINO_ACID_PERMEASE_1"/>
    <property type="match status" value="1"/>
</dbReference>
<accession>A0A974NGQ9</accession>
<feature type="transmembrane region" description="Helical" evidence="8">
    <location>
        <begin position="12"/>
        <end position="32"/>
    </location>
</feature>
<feature type="transmembrane region" description="Helical" evidence="8">
    <location>
        <begin position="155"/>
        <end position="180"/>
    </location>
</feature>
<keyword evidence="11" id="KW-1185">Reference proteome</keyword>
<dbReference type="KEGG" id="eaz:JHT90_02755"/>
<dbReference type="AlphaFoldDB" id="A0A974NGQ9"/>
<feature type="transmembrane region" description="Helical" evidence="8">
    <location>
        <begin position="125"/>
        <end position="143"/>
    </location>
</feature>
<evidence type="ECO:0000256" key="5">
    <source>
        <dbReference type="ARBA" id="ARBA00022970"/>
    </source>
</evidence>
<dbReference type="RefSeq" id="WP_201093820.1">
    <property type="nucleotide sequence ID" value="NZ_CP067393.1"/>
</dbReference>
<evidence type="ECO:0000256" key="2">
    <source>
        <dbReference type="ARBA" id="ARBA00022448"/>
    </source>
</evidence>
<dbReference type="FunFam" id="1.20.1740.10:FF:000001">
    <property type="entry name" value="Amino acid permease"/>
    <property type="match status" value="1"/>
</dbReference>
<feature type="domain" description="Amino acid permease/ SLC12A" evidence="9">
    <location>
        <begin position="16"/>
        <end position="450"/>
    </location>
</feature>
<dbReference type="Pfam" id="PF00324">
    <property type="entry name" value="AA_permease"/>
    <property type="match status" value="1"/>
</dbReference>
<evidence type="ECO:0000259" key="9">
    <source>
        <dbReference type="Pfam" id="PF00324"/>
    </source>
</evidence>
<proteinExistence type="predicted"/>
<keyword evidence="7 8" id="KW-0472">Membrane</keyword>
<dbReference type="GO" id="GO:0055085">
    <property type="term" value="P:transmembrane transport"/>
    <property type="evidence" value="ECO:0007669"/>
    <property type="project" value="InterPro"/>
</dbReference>
<keyword evidence="6 8" id="KW-1133">Transmembrane helix</keyword>
<feature type="transmembrane region" description="Helical" evidence="8">
    <location>
        <begin position="241"/>
        <end position="260"/>
    </location>
</feature>